<sequence length="113" mass="12459">MELKSASVQNFTRNISHGSHDHPLLVVTPVGATADGTQHLRYIKSVWKIGILLQGEVERGTVERAVKRLIVDEEGACMRERALGLREKLKASVRGGGSSYNALDELVKHLKTE</sequence>
<dbReference type="Gene3D" id="3.40.50.2000">
    <property type="entry name" value="Glycogen Phosphorylase B"/>
    <property type="match status" value="2"/>
</dbReference>
<dbReference type="eggNOG" id="KOG1192">
    <property type="taxonomic scope" value="Eukaryota"/>
</dbReference>
<protein>
    <submittedName>
        <fullName evidence="1">Uncharacterized protein</fullName>
    </submittedName>
</protein>
<name>D7LN37_ARALL</name>
<dbReference type="HOGENOM" id="CLU_2136913_0_0_1"/>
<reference evidence="2" key="1">
    <citation type="journal article" date="2011" name="Nat. Genet.">
        <title>The Arabidopsis lyrata genome sequence and the basis of rapid genome size change.</title>
        <authorList>
            <person name="Hu T.T."/>
            <person name="Pattyn P."/>
            <person name="Bakker E.G."/>
            <person name="Cao J."/>
            <person name="Cheng J.-F."/>
            <person name="Clark R.M."/>
            <person name="Fahlgren N."/>
            <person name="Fawcett J.A."/>
            <person name="Grimwood J."/>
            <person name="Gundlach H."/>
            <person name="Haberer G."/>
            <person name="Hollister J.D."/>
            <person name="Ossowski S."/>
            <person name="Ottilar R.P."/>
            <person name="Salamov A.A."/>
            <person name="Schneeberger K."/>
            <person name="Spannagl M."/>
            <person name="Wang X."/>
            <person name="Yang L."/>
            <person name="Nasrallah M.E."/>
            <person name="Bergelson J."/>
            <person name="Carrington J.C."/>
            <person name="Gaut B.S."/>
            <person name="Schmutz J."/>
            <person name="Mayer K.F.X."/>
            <person name="Van de Peer Y."/>
            <person name="Grigoriev I.V."/>
            <person name="Nordborg M."/>
            <person name="Weigel D."/>
            <person name="Guo Y.-L."/>
        </authorList>
    </citation>
    <scope>NUCLEOTIDE SEQUENCE [LARGE SCALE GENOMIC DNA]</scope>
    <source>
        <strain evidence="2">cv. MN47</strain>
    </source>
</reference>
<organism evidence="2">
    <name type="scientific">Arabidopsis lyrata subsp. lyrata</name>
    <name type="common">Lyre-leaved rock-cress</name>
    <dbReference type="NCBI Taxonomy" id="81972"/>
    <lineage>
        <taxon>Eukaryota</taxon>
        <taxon>Viridiplantae</taxon>
        <taxon>Streptophyta</taxon>
        <taxon>Embryophyta</taxon>
        <taxon>Tracheophyta</taxon>
        <taxon>Spermatophyta</taxon>
        <taxon>Magnoliopsida</taxon>
        <taxon>eudicotyledons</taxon>
        <taxon>Gunneridae</taxon>
        <taxon>Pentapetalae</taxon>
        <taxon>rosids</taxon>
        <taxon>malvids</taxon>
        <taxon>Brassicales</taxon>
        <taxon>Brassicaceae</taxon>
        <taxon>Camelineae</taxon>
        <taxon>Arabidopsis</taxon>
    </lineage>
</organism>
<dbReference type="AlphaFoldDB" id="D7LN37"/>
<dbReference type="Gramene" id="scaffold_501573.1">
    <property type="protein sequence ID" value="scaffold_501573.1"/>
    <property type="gene ID" value="scaffold_501573.1"/>
</dbReference>
<keyword evidence="2" id="KW-1185">Reference proteome</keyword>
<gene>
    <name evidence="1" type="ORF">ARALYDRAFT_905869</name>
</gene>
<dbReference type="SUPFAM" id="SSF53756">
    <property type="entry name" value="UDP-Glycosyltransferase/glycogen phosphorylase"/>
    <property type="match status" value="1"/>
</dbReference>
<evidence type="ECO:0000313" key="2">
    <source>
        <dbReference type="Proteomes" id="UP000008694"/>
    </source>
</evidence>
<dbReference type="Proteomes" id="UP000008694">
    <property type="component" value="Unassembled WGS sequence"/>
</dbReference>
<evidence type="ECO:0000313" key="1">
    <source>
        <dbReference type="EMBL" id="EFH53762.1"/>
    </source>
</evidence>
<dbReference type="STRING" id="81972.D7LN37"/>
<proteinExistence type="predicted"/>
<dbReference type="PANTHER" id="PTHR48045">
    <property type="entry name" value="UDP-GLYCOSYLTRANSFERASE 72B1"/>
    <property type="match status" value="1"/>
</dbReference>
<accession>D7LN37</accession>
<dbReference type="PANTHER" id="PTHR48045:SF30">
    <property type="entry name" value="UDP-GLYCOSYLTRANSFERASE 76H1-LIKE"/>
    <property type="match status" value="1"/>
</dbReference>
<dbReference type="EMBL" id="GL348717">
    <property type="protein sequence ID" value="EFH53762.1"/>
    <property type="molecule type" value="Genomic_DNA"/>
</dbReference>